<organism evidence="4 5">
    <name type="scientific">Candidatus Beckwithbacteria bacterium CG23_combo_of_CG06-09_8_20_14_all_34_8</name>
    <dbReference type="NCBI Taxonomy" id="1974497"/>
    <lineage>
        <taxon>Bacteria</taxon>
        <taxon>Candidatus Beckwithiibacteriota</taxon>
    </lineage>
</organism>
<feature type="non-terminal residue" evidence="4">
    <location>
        <position position="40"/>
    </location>
</feature>
<dbReference type="EMBL" id="PCSR01000107">
    <property type="protein sequence ID" value="PIP52790.1"/>
    <property type="molecule type" value="Genomic_DNA"/>
</dbReference>
<keyword evidence="1" id="KW-0533">Nickel</keyword>
<protein>
    <submittedName>
        <fullName evidence="4">Hydrogenase maturation nickel metallochaperone HypA</fullName>
    </submittedName>
</protein>
<comment type="caution">
    <text evidence="4">The sequence shown here is derived from an EMBL/GenBank/DDBJ whole genome shotgun (WGS) entry which is preliminary data.</text>
</comment>
<dbReference type="Gene3D" id="3.30.2320.50">
    <property type="match status" value="1"/>
</dbReference>
<accession>A0A2H0B6V5</accession>
<evidence type="ECO:0000256" key="1">
    <source>
        <dbReference type="ARBA" id="ARBA00022596"/>
    </source>
</evidence>
<proteinExistence type="predicted"/>
<name>A0A2H0B6V5_9BACT</name>
<reference evidence="4 5" key="1">
    <citation type="submission" date="2017-09" db="EMBL/GenBank/DDBJ databases">
        <title>Depth-based differentiation of microbial function through sediment-hosted aquifers and enrichment of novel symbionts in the deep terrestrial subsurface.</title>
        <authorList>
            <person name="Probst A.J."/>
            <person name="Ladd B."/>
            <person name="Jarett J.K."/>
            <person name="Geller-Mcgrath D.E."/>
            <person name="Sieber C.M."/>
            <person name="Emerson J.B."/>
            <person name="Anantharaman K."/>
            <person name="Thomas B.C."/>
            <person name="Malmstrom R."/>
            <person name="Stieglmeier M."/>
            <person name="Klingl A."/>
            <person name="Woyke T."/>
            <person name="Ryan C.M."/>
            <person name="Banfield J.F."/>
        </authorList>
    </citation>
    <scope>NUCLEOTIDE SEQUENCE [LARGE SCALE GENOMIC DNA]</scope>
    <source>
        <strain evidence="4">CG23_combo_of_CG06-09_8_20_14_all_34_8</strain>
    </source>
</reference>
<dbReference type="AlphaFoldDB" id="A0A2H0B6V5"/>
<evidence type="ECO:0000256" key="2">
    <source>
        <dbReference type="ARBA" id="ARBA00022723"/>
    </source>
</evidence>
<sequence>MHEISIAQSILETVKKSIVNLNVTKINKIYISIGVLSGVE</sequence>
<dbReference type="Proteomes" id="UP000229459">
    <property type="component" value="Unassembled WGS sequence"/>
</dbReference>
<dbReference type="InterPro" id="IPR000688">
    <property type="entry name" value="HypA/HybF"/>
</dbReference>
<evidence type="ECO:0000256" key="3">
    <source>
        <dbReference type="ARBA" id="ARBA00022833"/>
    </source>
</evidence>
<evidence type="ECO:0000313" key="4">
    <source>
        <dbReference type="EMBL" id="PIP52790.1"/>
    </source>
</evidence>
<gene>
    <name evidence="4" type="ORF">COX08_04575</name>
</gene>
<dbReference type="Pfam" id="PF01155">
    <property type="entry name" value="HypA"/>
    <property type="match status" value="1"/>
</dbReference>
<keyword evidence="2" id="KW-0479">Metal-binding</keyword>
<dbReference type="GO" id="GO:0051604">
    <property type="term" value="P:protein maturation"/>
    <property type="evidence" value="ECO:0007669"/>
    <property type="project" value="InterPro"/>
</dbReference>
<evidence type="ECO:0000313" key="5">
    <source>
        <dbReference type="Proteomes" id="UP000229459"/>
    </source>
</evidence>
<keyword evidence="3" id="KW-0862">Zinc</keyword>
<dbReference type="GO" id="GO:0016151">
    <property type="term" value="F:nickel cation binding"/>
    <property type="evidence" value="ECO:0007669"/>
    <property type="project" value="InterPro"/>
</dbReference>